<dbReference type="CDD" id="cd04496">
    <property type="entry name" value="SSB_OBF"/>
    <property type="match status" value="1"/>
</dbReference>
<dbReference type="EMBL" id="FPHE01000116">
    <property type="protein sequence ID" value="SFV62625.1"/>
    <property type="molecule type" value="Genomic_DNA"/>
</dbReference>
<dbReference type="AlphaFoldDB" id="A0A1W1CA69"/>
<dbReference type="PROSITE" id="PS50935">
    <property type="entry name" value="SSB"/>
    <property type="match status" value="1"/>
</dbReference>
<feature type="compositionally biased region" description="Polar residues" evidence="2">
    <location>
        <begin position="113"/>
        <end position="124"/>
    </location>
</feature>
<feature type="compositionally biased region" description="Low complexity" evidence="2">
    <location>
        <begin position="125"/>
        <end position="141"/>
    </location>
</feature>
<proteinExistence type="inferred from homology"/>
<dbReference type="GO" id="GO:0006260">
    <property type="term" value="P:DNA replication"/>
    <property type="evidence" value="ECO:0007669"/>
    <property type="project" value="InterPro"/>
</dbReference>
<dbReference type="HAMAP" id="MF_00984">
    <property type="entry name" value="SSB"/>
    <property type="match status" value="1"/>
</dbReference>
<dbReference type="InterPro" id="IPR000424">
    <property type="entry name" value="Primosome_PriB/ssb"/>
</dbReference>
<dbReference type="Gene3D" id="2.40.50.140">
    <property type="entry name" value="Nucleic acid-binding proteins"/>
    <property type="match status" value="1"/>
</dbReference>
<sequence length="210" mass="23462">MYNKVVLVGHLTRDVEIRYSQTGTAFGKVGIATSRKWKSQTGEQKDEVMFIDLTFFGRTAEIANQYLRKGSKVLVDGRLVLEQWTAQDGTKRSKHAVTVENLQMLDTKADSQALAQGQKTNGYGEQQAQNSYGGQQQNQNPYGGGGYNAPPPQQQGYGQQELQQSYGQQEPQQGYGQQQASQQPSYQQPPQQQKQPSVPEIDIDEDEIPF</sequence>
<name>A0A1W1CA69_9ZZZZ</name>
<dbReference type="GO" id="GO:0009295">
    <property type="term" value="C:nucleoid"/>
    <property type="evidence" value="ECO:0007669"/>
    <property type="project" value="TreeGrafter"/>
</dbReference>
<dbReference type="GO" id="GO:0003697">
    <property type="term" value="F:single-stranded DNA binding"/>
    <property type="evidence" value="ECO:0007669"/>
    <property type="project" value="InterPro"/>
</dbReference>
<dbReference type="PANTHER" id="PTHR10302">
    <property type="entry name" value="SINGLE-STRANDED DNA-BINDING PROTEIN"/>
    <property type="match status" value="1"/>
</dbReference>
<gene>
    <name evidence="3" type="ORF">MNB_SV-12-281</name>
</gene>
<evidence type="ECO:0000313" key="3">
    <source>
        <dbReference type="EMBL" id="SFV62625.1"/>
    </source>
</evidence>
<reference evidence="3" key="1">
    <citation type="submission" date="2016-10" db="EMBL/GenBank/DDBJ databases">
        <authorList>
            <person name="de Groot N.N."/>
        </authorList>
    </citation>
    <scope>NUCLEOTIDE SEQUENCE</scope>
</reference>
<protein>
    <submittedName>
        <fullName evidence="3">Single-stranded DNA-binding protein</fullName>
    </submittedName>
</protein>
<feature type="compositionally biased region" description="Acidic residues" evidence="2">
    <location>
        <begin position="201"/>
        <end position="210"/>
    </location>
</feature>
<keyword evidence="1 3" id="KW-0238">DNA-binding</keyword>
<evidence type="ECO:0000256" key="1">
    <source>
        <dbReference type="ARBA" id="ARBA00023125"/>
    </source>
</evidence>
<dbReference type="InterPro" id="IPR011344">
    <property type="entry name" value="ssDNA-bd"/>
</dbReference>
<dbReference type="Pfam" id="PF00436">
    <property type="entry name" value="SSB"/>
    <property type="match status" value="1"/>
</dbReference>
<evidence type="ECO:0000256" key="2">
    <source>
        <dbReference type="SAM" id="MobiDB-lite"/>
    </source>
</evidence>
<feature type="compositionally biased region" description="Low complexity" evidence="2">
    <location>
        <begin position="154"/>
        <end position="196"/>
    </location>
</feature>
<organism evidence="3">
    <name type="scientific">hydrothermal vent metagenome</name>
    <dbReference type="NCBI Taxonomy" id="652676"/>
    <lineage>
        <taxon>unclassified sequences</taxon>
        <taxon>metagenomes</taxon>
        <taxon>ecological metagenomes</taxon>
    </lineage>
</organism>
<dbReference type="SUPFAM" id="SSF50249">
    <property type="entry name" value="Nucleic acid-binding proteins"/>
    <property type="match status" value="1"/>
</dbReference>
<dbReference type="NCBIfam" id="TIGR00621">
    <property type="entry name" value="ssb"/>
    <property type="match status" value="1"/>
</dbReference>
<dbReference type="InterPro" id="IPR012340">
    <property type="entry name" value="NA-bd_OB-fold"/>
</dbReference>
<feature type="region of interest" description="Disordered" evidence="2">
    <location>
        <begin position="112"/>
        <end position="210"/>
    </location>
</feature>
<accession>A0A1W1CA69</accession>
<dbReference type="PANTHER" id="PTHR10302:SF27">
    <property type="entry name" value="SINGLE-STRANDED DNA-BINDING PROTEIN"/>
    <property type="match status" value="1"/>
</dbReference>